<evidence type="ECO:0000256" key="1">
    <source>
        <dbReference type="SAM" id="MobiDB-lite"/>
    </source>
</evidence>
<protein>
    <submittedName>
        <fullName evidence="2">Uncharacterized protein</fullName>
    </submittedName>
</protein>
<dbReference type="AlphaFoldDB" id="A0A9P6NBQ3"/>
<keyword evidence="3" id="KW-1185">Reference proteome</keyword>
<comment type="caution">
    <text evidence="2">The sequence shown here is derived from an EMBL/GenBank/DDBJ whole genome shotgun (WGS) entry which is preliminary data.</text>
</comment>
<dbReference type="EMBL" id="MU167312">
    <property type="protein sequence ID" value="KAG0143700.1"/>
    <property type="molecule type" value="Genomic_DNA"/>
</dbReference>
<evidence type="ECO:0000313" key="3">
    <source>
        <dbReference type="Proteomes" id="UP000886653"/>
    </source>
</evidence>
<accession>A0A9P6NBQ3</accession>
<gene>
    <name evidence="2" type="ORF">CROQUDRAFT_95938</name>
</gene>
<feature type="region of interest" description="Disordered" evidence="1">
    <location>
        <begin position="67"/>
        <end position="90"/>
    </location>
</feature>
<reference evidence="2" key="1">
    <citation type="submission" date="2013-11" db="EMBL/GenBank/DDBJ databases">
        <title>Genome sequence of the fusiform rust pathogen reveals effectors for host alternation and coevolution with pine.</title>
        <authorList>
            <consortium name="DOE Joint Genome Institute"/>
            <person name="Smith K."/>
            <person name="Pendleton A."/>
            <person name="Kubisiak T."/>
            <person name="Anderson C."/>
            <person name="Salamov A."/>
            <person name="Aerts A."/>
            <person name="Riley R."/>
            <person name="Clum A."/>
            <person name="Lindquist E."/>
            <person name="Ence D."/>
            <person name="Campbell M."/>
            <person name="Kronenberg Z."/>
            <person name="Feau N."/>
            <person name="Dhillon B."/>
            <person name="Hamelin R."/>
            <person name="Burleigh J."/>
            <person name="Smith J."/>
            <person name="Yandell M."/>
            <person name="Nelson C."/>
            <person name="Grigoriev I."/>
            <person name="Davis J."/>
        </authorList>
    </citation>
    <scope>NUCLEOTIDE SEQUENCE</scope>
    <source>
        <strain evidence="2">G11</strain>
    </source>
</reference>
<dbReference type="Proteomes" id="UP000886653">
    <property type="component" value="Unassembled WGS sequence"/>
</dbReference>
<proteinExistence type="predicted"/>
<name>A0A9P6NBQ3_9BASI</name>
<organism evidence="2 3">
    <name type="scientific">Cronartium quercuum f. sp. fusiforme G11</name>
    <dbReference type="NCBI Taxonomy" id="708437"/>
    <lineage>
        <taxon>Eukaryota</taxon>
        <taxon>Fungi</taxon>
        <taxon>Dikarya</taxon>
        <taxon>Basidiomycota</taxon>
        <taxon>Pucciniomycotina</taxon>
        <taxon>Pucciniomycetes</taxon>
        <taxon>Pucciniales</taxon>
        <taxon>Coleosporiaceae</taxon>
        <taxon>Cronartium</taxon>
    </lineage>
</organism>
<evidence type="ECO:0000313" key="2">
    <source>
        <dbReference type="EMBL" id="KAG0143700.1"/>
    </source>
</evidence>
<sequence length="90" mass="9825">MRDSGILGKKSRDFHFVAHKEAGKLAFWAVRMSSKSLSLEQTLRMKRAKSAIEVYLTQGILPVDAESSPGTKKLRAAGPVQTSGVVRPLT</sequence>